<protein>
    <submittedName>
        <fullName evidence="1">Uncharacterized protein</fullName>
    </submittedName>
</protein>
<evidence type="ECO:0000313" key="2">
    <source>
        <dbReference type="Proteomes" id="UP001321786"/>
    </source>
</evidence>
<dbReference type="AlphaFoldDB" id="A0AAU9E3P2"/>
<dbReference type="KEGG" id="hprf:HLPR_08760"/>
<keyword evidence="2" id="KW-1185">Reference proteome</keyword>
<evidence type="ECO:0000313" key="1">
    <source>
        <dbReference type="EMBL" id="BEP28545.1"/>
    </source>
</evidence>
<dbReference type="RefSeq" id="WP_338536857.1">
    <property type="nucleotide sequence ID" value="NZ_AP028654.1"/>
</dbReference>
<organism evidence="1 2">
    <name type="scientific">Helicovermis profundi</name>
    <dbReference type="NCBI Taxonomy" id="3065157"/>
    <lineage>
        <taxon>Bacteria</taxon>
        <taxon>Bacillati</taxon>
        <taxon>Bacillota</taxon>
        <taxon>Clostridia</taxon>
        <taxon>Helicovermis</taxon>
    </lineage>
</organism>
<reference evidence="1 2" key="1">
    <citation type="submission" date="2023-08" db="EMBL/GenBank/DDBJ databases">
        <title>Helicovermis profunda gen. nov., sp. nov., a novel mesophilic, fermentative bacterium within the Bacillota from a deep-sea hydrothermal vent chimney.</title>
        <authorList>
            <person name="Miyazaki U."/>
            <person name="Mizutani D."/>
            <person name="Hashimoto Y."/>
            <person name="Tame A."/>
            <person name="Sawayama S."/>
            <person name="Miyazaki J."/>
            <person name="Takai K."/>
            <person name="Nakagawa S."/>
        </authorList>
    </citation>
    <scope>NUCLEOTIDE SEQUENCE [LARGE SCALE GENOMIC DNA]</scope>
    <source>
        <strain evidence="1 2">S502</strain>
    </source>
</reference>
<proteinExistence type="predicted"/>
<gene>
    <name evidence="1" type="ORF">HLPR_08760</name>
</gene>
<accession>A0AAU9E3P2</accession>
<dbReference type="Proteomes" id="UP001321786">
    <property type="component" value="Chromosome"/>
</dbReference>
<sequence length="104" mass="12603">MKVVKFTLNEQYYDDLKTICKNEDITIKKKINFLLSNDRMADNIEDYYPLDFKENPKKITLKINEELYKGIMKNCGKLNIHANKYLPYLIYKYLSTKRNYKFKN</sequence>
<dbReference type="EMBL" id="AP028654">
    <property type="protein sequence ID" value="BEP28545.1"/>
    <property type="molecule type" value="Genomic_DNA"/>
</dbReference>
<name>A0AAU9E3P2_9FIRM</name>